<keyword evidence="1" id="KW-0732">Signal</keyword>
<feature type="signal peptide" evidence="1">
    <location>
        <begin position="1"/>
        <end position="23"/>
    </location>
</feature>
<dbReference type="Proteomes" id="UP000245974">
    <property type="component" value="Unassembled WGS sequence"/>
</dbReference>
<organism evidence="2 3">
    <name type="scientific">Acinetobacter stercoris</name>
    <dbReference type="NCBI Taxonomy" id="2126983"/>
    <lineage>
        <taxon>Bacteria</taxon>
        <taxon>Pseudomonadati</taxon>
        <taxon>Pseudomonadota</taxon>
        <taxon>Gammaproteobacteria</taxon>
        <taxon>Moraxellales</taxon>
        <taxon>Moraxellaceae</taxon>
        <taxon>Acinetobacter</taxon>
    </lineage>
</organism>
<gene>
    <name evidence="2" type="ORF">KPC_3006</name>
</gene>
<name>A0A2U3N2D0_9GAMM</name>
<keyword evidence="3" id="KW-1185">Reference proteome</keyword>
<protein>
    <recommendedName>
        <fullName evidence="4">RcnB family protein</fullName>
    </recommendedName>
</protein>
<dbReference type="RefSeq" id="WP_121975245.1">
    <property type="nucleotide sequence ID" value="NZ_OOGT01000179.1"/>
</dbReference>
<dbReference type="Gene3D" id="3.10.450.160">
    <property type="entry name" value="inner membrane protein cigr"/>
    <property type="match status" value="1"/>
</dbReference>
<evidence type="ECO:0000256" key="1">
    <source>
        <dbReference type="SAM" id="SignalP"/>
    </source>
</evidence>
<sequence>MKKIMTAVALSFSALMATSVIYADPPFGHKHGHNKGGNGNGNAFGHEKRGFREFRQDEEYIQEQRREREERGVRRLQQHRWQPGYVMPQHYRGDSYKVGYKDHNLPKPSRNQQWYKINNDYILVDSDSNSILKILGL</sequence>
<evidence type="ECO:0000313" key="3">
    <source>
        <dbReference type="Proteomes" id="UP000245974"/>
    </source>
</evidence>
<proteinExistence type="predicted"/>
<feature type="chain" id="PRO_5015428207" description="RcnB family protein" evidence="1">
    <location>
        <begin position="24"/>
        <end position="137"/>
    </location>
</feature>
<dbReference type="AlphaFoldDB" id="A0A2U3N2D0"/>
<dbReference type="InParanoid" id="A0A2U3N2D0"/>
<evidence type="ECO:0008006" key="4">
    <source>
        <dbReference type="Google" id="ProtNLM"/>
    </source>
</evidence>
<dbReference type="OrthoDB" id="6712777at2"/>
<reference evidence="3" key="1">
    <citation type="submission" date="2018-03" db="EMBL/GenBank/DDBJ databases">
        <authorList>
            <person name="Blom J."/>
        </authorList>
    </citation>
    <scope>NUCLEOTIDE SEQUENCE [LARGE SCALE GENOMIC DNA]</scope>
    <source>
        <strain evidence="3">KPC-SM-21</strain>
    </source>
</reference>
<dbReference type="Pfam" id="PF11776">
    <property type="entry name" value="RcnB"/>
    <property type="match status" value="1"/>
</dbReference>
<dbReference type="EMBL" id="OOGT01000179">
    <property type="protein sequence ID" value="SPL71828.1"/>
    <property type="molecule type" value="Genomic_DNA"/>
</dbReference>
<dbReference type="InterPro" id="IPR024572">
    <property type="entry name" value="RcnB"/>
</dbReference>
<evidence type="ECO:0000313" key="2">
    <source>
        <dbReference type="EMBL" id="SPL71828.1"/>
    </source>
</evidence>
<accession>A0A2U3N2D0</accession>